<evidence type="ECO:0000313" key="3">
    <source>
        <dbReference type="Proteomes" id="UP000076632"/>
    </source>
</evidence>
<dbReference type="PANTHER" id="PTHR28048">
    <property type="entry name" value="ACR195WP"/>
    <property type="match status" value="1"/>
</dbReference>
<accession>A0A164ZG29</accession>
<dbReference type="OMA" id="KSIFGMR"/>
<gene>
    <name evidence="2" type="ORF">L228DRAFT_251622</name>
</gene>
<dbReference type="Proteomes" id="UP000076632">
    <property type="component" value="Unassembled WGS sequence"/>
</dbReference>
<organism evidence="2 3">
    <name type="scientific">Xylona heveae (strain CBS 132557 / TC161)</name>
    <dbReference type="NCBI Taxonomy" id="1328760"/>
    <lineage>
        <taxon>Eukaryota</taxon>
        <taxon>Fungi</taxon>
        <taxon>Dikarya</taxon>
        <taxon>Ascomycota</taxon>
        <taxon>Pezizomycotina</taxon>
        <taxon>Xylonomycetes</taxon>
        <taxon>Xylonales</taxon>
        <taxon>Xylonaceae</taxon>
        <taxon>Xylona</taxon>
    </lineage>
</organism>
<dbReference type="Pfam" id="PF15055">
    <property type="entry name" value="DMAC1_Dmo2"/>
    <property type="match status" value="1"/>
</dbReference>
<reference evidence="2 3" key="1">
    <citation type="journal article" date="2016" name="Fungal Biol.">
        <title>The genome of Xylona heveae provides a window into fungal endophytism.</title>
        <authorList>
            <person name="Gazis R."/>
            <person name="Kuo A."/>
            <person name="Riley R."/>
            <person name="LaButti K."/>
            <person name="Lipzen A."/>
            <person name="Lin J."/>
            <person name="Amirebrahimi M."/>
            <person name="Hesse C.N."/>
            <person name="Spatafora J.W."/>
            <person name="Henrissat B."/>
            <person name="Hainaut M."/>
            <person name="Grigoriev I.V."/>
            <person name="Hibbett D.S."/>
        </authorList>
    </citation>
    <scope>NUCLEOTIDE SEQUENCE [LARGE SCALE GENOMIC DNA]</scope>
    <source>
        <strain evidence="2 3">TC161</strain>
    </source>
</reference>
<proteinExistence type="predicted"/>
<dbReference type="InterPro" id="IPR053092">
    <property type="entry name" value="Mitochondrial_unc_protein"/>
</dbReference>
<keyword evidence="3" id="KW-1185">Reference proteome</keyword>
<dbReference type="InParanoid" id="A0A164ZG29"/>
<dbReference type="InterPro" id="IPR028036">
    <property type="entry name" value="DMAC1-like_dom"/>
</dbReference>
<dbReference type="GeneID" id="28898735"/>
<protein>
    <recommendedName>
        <fullName evidence="1">Distal membrane-arm assembly complex protein 1-like domain-containing protein</fullName>
    </recommendedName>
</protein>
<feature type="domain" description="Distal membrane-arm assembly complex protein 1-like" evidence="1">
    <location>
        <begin position="30"/>
        <end position="69"/>
    </location>
</feature>
<dbReference type="PANTHER" id="PTHR28048:SF1">
    <property type="entry name" value="ACR195WP"/>
    <property type="match status" value="1"/>
</dbReference>
<name>A0A164ZG29_XYLHT</name>
<evidence type="ECO:0000259" key="1">
    <source>
        <dbReference type="Pfam" id="PF15055"/>
    </source>
</evidence>
<dbReference type="OrthoDB" id="6604875at2759"/>
<sequence>MGRDPSIPTLYQLEQPEKLEKVLEQDKPEDCLPCKVIGSGAFIGLGAYSYFSGQSQLRKQQAAIVKSGSMFGMRSRQAGITTIATVLVGMGVWRLTH</sequence>
<dbReference type="RefSeq" id="XP_018184615.1">
    <property type="nucleotide sequence ID" value="XM_018333598.1"/>
</dbReference>
<evidence type="ECO:0000313" key="2">
    <source>
        <dbReference type="EMBL" id="KZF19060.1"/>
    </source>
</evidence>
<dbReference type="EMBL" id="KV407468">
    <property type="protein sequence ID" value="KZF19060.1"/>
    <property type="molecule type" value="Genomic_DNA"/>
</dbReference>
<dbReference type="AlphaFoldDB" id="A0A164ZG29"/>